<dbReference type="Gene3D" id="2.60.40.2030">
    <property type="match status" value="1"/>
</dbReference>
<dbReference type="PANTHER" id="PTHR34720:SF9">
    <property type="entry name" value="BLR4714 PROTEIN"/>
    <property type="match status" value="1"/>
</dbReference>
<dbReference type="GO" id="GO:0005509">
    <property type="term" value="F:calcium ion binding"/>
    <property type="evidence" value="ECO:0007669"/>
    <property type="project" value="InterPro"/>
</dbReference>
<evidence type="ECO:0000256" key="2">
    <source>
        <dbReference type="SAM" id="MobiDB-lite"/>
    </source>
</evidence>
<reference evidence="5" key="1">
    <citation type="submission" date="2016-10" db="EMBL/GenBank/DDBJ databases">
        <authorList>
            <person name="Varghese N."/>
            <person name="Submissions S."/>
        </authorList>
    </citation>
    <scope>NUCLEOTIDE SEQUENCE [LARGE SCALE GENOMIC DNA]</scope>
    <source>
        <strain evidence="5">DSM 23317</strain>
    </source>
</reference>
<sequence length="918" mass="98236">MSLALSLSVTPSVSADQIIEENLIINGAQCVGYDCVNGEVFSGELLRLKENNLRIRFFDGEPLDAEDQGWEVTANSQYNGGESFLGFVSRNDDVEEVQFSDGTYRFYYDCSTVPGTYTGIPVTVPAGEPILDWRTCEPLLNVMHKPALRLGPASDTDNSVTLGYHSEFSVGAVSVGKAELLRQIKHVAAGLAETDLLIRKQMLSPARVLETRLDALEAEVAELERLVTAAENSDFDGDGLNDYLDSDDDNDLMPDSWEKQYALNQFDPSDAAGDADSDGASNLMEYQQGLDPTNPDTDGDQVSDGEDVFPLDPEESVDSDGDGIGNNADLDDDNDGMPDLWELQYGLNPLSGADAHIDSDGDGMTNLEEFNNGQSDPTRDTVAPEIALDGELWFDATGLYTEIEAGTVTAHDFKDGDLPVSRIQGQERLAPGRHLFKYRATDAAGNTAVVEQAINVRPLIDFAQDQTMSEGSAVAVRVFLNGDAPIYPVIVPYSVGGSAVFGEDHDLEDGVVVIEAERQGVILFNTLTDQVPELDEVITLTLTDPDEALNLGTKLEHRATIREGNIPPEIRLSVSQDGEARSWIALDGGPVTVSVEVSDANPGDSHRFDWTLPAELAPAPQESDGFSFFADQLTVGAYRLAVTVTDSGAPALADSASLDLVVKAALPTLGAQVDSDGDGIPDAVESFKDSDADGVPDYLDSAEHGTNVINQRAIEANLNLLESDPGTRLTLGSLSRLTEHVGVQLTEEDMAEGSAAIGQDSLVNVGGVFDFEVHGLPEPGQSVQVVIPQRQPIPDYPTYRKFLPGFGWSGFVENATNGLASAQGLPGYCPPPGDDSYRQGLTPGDWCVRLTIEDGGPNDHDGTANGSVEDPGGVAQMQSIDTDITVSGSGGTLNWFIALFALAALCRRNLGHQVKRRG</sequence>
<keyword evidence="3" id="KW-1133">Transmembrane helix</keyword>
<evidence type="ECO:0008006" key="6">
    <source>
        <dbReference type="Google" id="ProtNLM"/>
    </source>
</evidence>
<dbReference type="InterPro" id="IPR038081">
    <property type="entry name" value="CalX-like_sf"/>
</dbReference>
<feature type="region of interest" description="Disordered" evidence="2">
    <location>
        <begin position="854"/>
        <end position="874"/>
    </location>
</feature>
<dbReference type="InterPro" id="IPR053784">
    <property type="entry name" value="Choice_anch_U_dom"/>
</dbReference>
<evidence type="ECO:0000256" key="3">
    <source>
        <dbReference type="SAM" id="Phobius"/>
    </source>
</evidence>
<gene>
    <name evidence="4" type="ORF">SAMN04488540_1178</name>
</gene>
<evidence type="ECO:0000256" key="1">
    <source>
        <dbReference type="SAM" id="Coils"/>
    </source>
</evidence>
<dbReference type="PANTHER" id="PTHR34720">
    <property type="entry name" value="MICROCYSTIN DEPENDENT PROTEIN"/>
    <property type="match status" value="1"/>
</dbReference>
<proteinExistence type="predicted"/>
<keyword evidence="5" id="KW-1185">Reference proteome</keyword>
<dbReference type="SUPFAM" id="SSF103647">
    <property type="entry name" value="TSP type-3 repeat"/>
    <property type="match status" value="2"/>
</dbReference>
<feature type="compositionally biased region" description="Low complexity" evidence="2">
    <location>
        <begin position="269"/>
        <end position="281"/>
    </location>
</feature>
<feature type="compositionally biased region" description="Acidic residues" evidence="2">
    <location>
        <begin position="234"/>
        <end position="252"/>
    </location>
</feature>
<keyword evidence="1" id="KW-0175">Coiled coil</keyword>
<keyword evidence="3" id="KW-0812">Transmembrane</keyword>
<dbReference type="EMBL" id="FNEM01000017">
    <property type="protein sequence ID" value="SDJ99396.1"/>
    <property type="molecule type" value="Genomic_DNA"/>
</dbReference>
<protein>
    <recommendedName>
        <fullName evidence="6">Pesticidal crystal protein Cry22Aa Ig-like domain-containing protein</fullName>
    </recommendedName>
</protein>
<dbReference type="Proteomes" id="UP000199527">
    <property type="component" value="Unassembled WGS sequence"/>
</dbReference>
<feature type="transmembrane region" description="Helical" evidence="3">
    <location>
        <begin position="893"/>
        <end position="910"/>
    </location>
</feature>
<dbReference type="Gene3D" id="4.10.1080.10">
    <property type="entry name" value="TSP type-3 repeat"/>
    <property type="match status" value="2"/>
</dbReference>
<dbReference type="AlphaFoldDB" id="A0A1G8Y9H0"/>
<keyword evidence="3" id="KW-0472">Membrane</keyword>
<dbReference type="Gene3D" id="2.150.10.10">
    <property type="entry name" value="Serralysin-like metalloprotease, C-terminal"/>
    <property type="match status" value="1"/>
</dbReference>
<dbReference type="InterPro" id="IPR028974">
    <property type="entry name" value="TSP_type-3_rpt"/>
</dbReference>
<feature type="region of interest" description="Disordered" evidence="2">
    <location>
        <begin position="234"/>
        <end position="255"/>
    </location>
</feature>
<dbReference type="SUPFAM" id="SSF141072">
    <property type="entry name" value="CalX-like"/>
    <property type="match status" value="1"/>
</dbReference>
<dbReference type="NCBIfam" id="NF041766">
    <property type="entry name" value="choice_anch_U"/>
    <property type="match status" value="1"/>
</dbReference>
<organism evidence="4 5">
    <name type="scientific">Ferrimonas sediminum</name>
    <dbReference type="NCBI Taxonomy" id="718193"/>
    <lineage>
        <taxon>Bacteria</taxon>
        <taxon>Pseudomonadati</taxon>
        <taxon>Pseudomonadota</taxon>
        <taxon>Gammaproteobacteria</taxon>
        <taxon>Alteromonadales</taxon>
        <taxon>Ferrimonadaceae</taxon>
        <taxon>Ferrimonas</taxon>
    </lineage>
</organism>
<feature type="region of interest" description="Disordered" evidence="2">
    <location>
        <begin position="267"/>
        <end position="335"/>
    </location>
</feature>
<feature type="coiled-coil region" evidence="1">
    <location>
        <begin position="206"/>
        <end position="233"/>
    </location>
</feature>
<feature type="compositionally biased region" description="Acidic residues" evidence="2">
    <location>
        <begin position="297"/>
        <end position="321"/>
    </location>
</feature>
<evidence type="ECO:0000313" key="5">
    <source>
        <dbReference type="Proteomes" id="UP000199527"/>
    </source>
</evidence>
<evidence type="ECO:0000313" key="4">
    <source>
        <dbReference type="EMBL" id="SDJ99396.1"/>
    </source>
</evidence>
<accession>A0A1G8Y9H0</accession>
<dbReference type="InterPro" id="IPR011049">
    <property type="entry name" value="Serralysin-like_metalloprot_C"/>
</dbReference>
<name>A0A1G8Y9H0_9GAMM</name>